<evidence type="ECO:0000256" key="1">
    <source>
        <dbReference type="SAM" id="SignalP"/>
    </source>
</evidence>
<dbReference type="InterPro" id="IPR010634">
    <property type="entry name" value="DUF1223"/>
</dbReference>
<gene>
    <name evidence="2" type="ORF">GGQ72_003289</name>
</gene>
<dbReference type="Pfam" id="PF06764">
    <property type="entry name" value="DUF1223"/>
    <property type="match status" value="1"/>
</dbReference>
<dbReference type="Proteomes" id="UP000519897">
    <property type="component" value="Unassembled WGS sequence"/>
</dbReference>
<protein>
    <recommendedName>
        <fullName evidence="4">DUF1223 domain-containing protein</fullName>
    </recommendedName>
</protein>
<name>A0A7W6PT34_9HYPH</name>
<dbReference type="PANTHER" id="PTHR36057">
    <property type="match status" value="1"/>
</dbReference>
<proteinExistence type="predicted"/>
<sequence>MRNTQVHHRHTVTSAFWLTVSLLVAGTALAGDISSPKGVVELFTSQGCSSCPPADAALKQIVDQGDVVALSYHVDYWNYLGWTDTLSSKENTERQYGYAHSMGRSGVYTPQAIINGRAHVKGTDVAAINGKISQLHGEGQGLTVPITARMNGEEMEISIPAGEGRADVVVAYFTKKEAVTVERGENSGRQMEYWHNVYDVQTVGMWEGKDLKITLPAKAMGRSKKDGCAILLQASGPKGEPAAIMGAAVLMAGRKRPQ</sequence>
<reference evidence="2 3" key="1">
    <citation type="submission" date="2020-08" db="EMBL/GenBank/DDBJ databases">
        <title>Genomic Encyclopedia of Type Strains, Phase IV (KMG-IV): sequencing the most valuable type-strain genomes for metagenomic binning, comparative biology and taxonomic classification.</title>
        <authorList>
            <person name="Goeker M."/>
        </authorList>
    </citation>
    <scope>NUCLEOTIDE SEQUENCE [LARGE SCALE GENOMIC DNA]</scope>
    <source>
        <strain evidence="2 3">DSM 29514</strain>
    </source>
</reference>
<keyword evidence="3" id="KW-1185">Reference proteome</keyword>
<feature type="signal peptide" evidence="1">
    <location>
        <begin position="1"/>
        <end position="30"/>
    </location>
</feature>
<evidence type="ECO:0000313" key="3">
    <source>
        <dbReference type="Proteomes" id="UP000519897"/>
    </source>
</evidence>
<evidence type="ECO:0008006" key="4">
    <source>
        <dbReference type="Google" id="ProtNLM"/>
    </source>
</evidence>
<keyword evidence="1" id="KW-0732">Signal</keyword>
<dbReference type="InterPro" id="IPR036249">
    <property type="entry name" value="Thioredoxin-like_sf"/>
</dbReference>
<feature type="chain" id="PRO_5031575219" description="DUF1223 domain-containing protein" evidence="1">
    <location>
        <begin position="31"/>
        <end position="258"/>
    </location>
</feature>
<comment type="caution">
    <text evidence="2">The sequence shown here is derived from an EMBL/GenBank/DDBJ whole genome shotgun (WGS) entry which is preliminary data.</text>
</comment>
<evidence type="ECO:0000313" key="2">
    <source>
        <dbReference type="EMBL" id="MBB4144732.1"/>
    </source>
</evidence>
<dbReference type="EMBL" id="JACIEC010000004">
    <property type="protein sequence ID" value="MBB4144732.1"/>
    <property type="molecule type" value="Genomic_DNA"/>
</dbReference>
<dbReference type="PANTHER" id="PTHR36057:SF1">
    <property type="entry name" value="LIPOPROTEIN LIPID ATTACHMENT SITE-LIKE PROTEIN, PUTATIVE (DUF1223)-RELATED"/>
    <property type="match status" value="1"/>
</dbReference>
<organism evidence="2 3">
    <name type="scientific">Rhizobium rhizoryzae</name>
    <dbReference type="NCBI Taxonomy" id="451876"/>
    <lineage>
        <taxon>Bacteria</taxon>
        <taxon>Pseudomonadati</taxon>
        <taxon>Pseudomonadota</taxon>
        <taxon>Alphaproteobacteria</taxon>
        <taxon>Hyphomicrobiales</taxon>
        <taxon>Rhizobiaceae</taxon>
        <taxon>Rhizobium/Agrobacterium group</taxon>
        <taxon>Rhizobium</taxon>
    </lineage>
</organism>
<dbReference type="AlphaFoldDB" id="A0A7W6PT34"/>
<dbReference type="RefSeq" id="WP_082547284.1">
    <property type="nucleotide sequence ID" value="NZ_CP049250.1"/>
</dbReference>
<accession>A0A7W6PT34</accession>
<dbReference type="SUPFAM" id="SSF52833">
    <property type="entry name" value="Thioredoxin-like"/>
    <property type="match status" value="1"/>
</dbReference>